<evidence type="ECO:0000313" key="1">
    <source>
        <dbReference type="EMBL" id="EJF52515.1"/>
    </source>
</evidence>
<gene>
    <name evidence="1" type="ORF">SapgrDRAFT_0774</name>
</gene>
<dbReference type="Proteomes" id="UP000005113">
    <property type="component" value="Unassembled WGS sequence"/>
</dbReference>
<evidence type="ECO:0000313" key="2">
    <source>
        <dbReference type="Proteomes" id="UP000005113"/>
    </source>
</evidence>
<dbReference type="HOGENOM" id="CLU_2144074_0_0_10"/>
<organism evidence="1 2">
    <name type="scientific">Saprospira grandis DSM 2844</name>
    <dbReference type="NCBI Taxonomy" id="694433"/>
    <lineage>
        <taxon>Bacteria</taxon>
        <taxon>Pseudomonadati</taxon>
        <taxon>Bacteroidota</taxon>
        <taxon>Saprospiria</taxon>
        <taxon>Saprospirales</taxon>
        <taxon>Saprospiraceae</taxon>
        <taxon>Saprospira</taxon>
    </lineage>
</organism>
<name>J1I1F1_9BACT</name>
<accession>J1I1F1</accession>
<dbReference type="AlphaFoldDB" id="J1I1F1"/>
<dbReference type="EMBL" id="JH719942">
    <property type="protein sequence ID" value="EJF52515.1"/>
    <property type="molecule type" value="Genomic_DNA"/>
</dbReference>
<dbReference type="RefSeq" id="WP_002657525.1">
    <property type="nucleotide sequence ID" value="NZ_JH719942.1"/>
</dbReference>
<reference evidence="2" key="1">
    <citation type="journal article" date="2012" name="Stand. Genomic Sci.">
        <title>Permanent draft genome sequence of the gliding predator Saprospira grandis strain Sa g1 (= HR1).</title>
        <authorList>
            <person name="Mavromatis K."/>
            <person name="Chertkov O."/>
            <person name="Lapidus A."/>
            <person name="Nolan M."/>
            <person name="Lucas S."/>
            <person name="Tice H."/>
            <person name="Del Rio T.G."/>
            <person name="Cheng J.F."/>
            <person name="Han C."/>
            <person name="Tapia R."/>
            <person name="Bruce D."/>
            <person name="Goodwin L.A."/>
            <person name="Pitluck S."/>
            <person name="Huntemann M."/>
            <person name="Liolios K."/>
            <person name="Pagani I."/>
            <person name="Ivanova N."/>
            <person name="Mikhailova N."/>
            <person name="Pati A."/>
            <person name="Chen A."/>
            <person name="Palaniappan K."/>
            <person name="Land M."/>
            <person name="Brambilla E.M."/>
            <person name="Rohde M."/>
            <person name="Spring S."/>
            <person name="Goker M."/>
            <person name="Detter J.C."/>
            <person name="Bristow J."/>
            <person name="Eisen J.A."/>
            <person name="Markowitz V."/>
            <person name="Hugenholtz P."/>
            <person name="Kyrpides N.C."/>
            <person name="Klenk H.P."/>
            <person name="Woyke T."/>
        </authorList>
    </citation>
    <scope>NUCLEOTIDE SEQUENCE [LARGE SCALE GENOMIC DNA]</scope>
    <source>
        <strain evidence="2">DSM 2844</strain>
    </source>
</reference>
<proteinExistence type="predicted"/>
<protein>
    <submittedName>
        <fullName evidence="1">Uncharacterized protein</fullName>
    </submittedName>
</protein>
<sequence length="116" mass="13272">MRLAIEKVSSLFFYLINDYLYQALPPIRLYTKVYLIDNQSDYHLTIVGRKGGQKKHEFISLGPNGQLNLEDSQRYCKTSLGQSVSVFINGCYTSKRIKYINGQATLVITNSDYSSF</sequence>